<feature type="signal peptide" evidence="5">
    <location>
        <begin position="1"/>
        <end position="26"/>
    </location>
</feature>
<dbReference type="GO" id="GO:0020037">
    <property type="term" value="F:heme binding"/>
    <property type="evidence" value="ECO:0007669"/>
    <property type="project" value="InterPro"/>
</dbReference>
<evidence type="ECO:0000313" key="7">
    <source>
        <dbReference type="EMBL" id="ACO81289.1"/>
    </source>
</evidence>
<dbReference type="SUPFAM" id="SSF46626">
    <property type="entry name" value="Cytochrome c"/>
    <property type="match status" value="1"/>
</dbReference>
<proteinExistence type="predicted"/>
<sequence>MDKTSKQWSLGWLLAGLLGWSPATMAQDGVTVADVSRQAFSQPLPGLDAADRERFARGRGLFRQVWVVSPSLDGEVDGLGPLYNRPACGSCHPLNGRGQAPDGPRQRLRSMLVRLSLPGENDHGGPLPHPDYGDQLNDTGIPGVPPEGRAAIAWEELPFRFPDGESLMLRRPRLALEELAYGPLDGVLTSLRIGPPVFGLGLLEAVPEETLLEMTARPVVDGIQGRVNRVWSTETGDWRVGRFGLKANVASLREQTASAMAGDLGITSRLYPDKTCTPVQDACRQTAEGGQPELDDAQLDDLVFYQAHLAVPARRQRDDPQVQRGEAQFLALGCAACHRPQLRTGDRATYPLLRNRTIHPYTDLLLHDMGEGLADGRPDHRANGREWRTPPLWGIGLVESISPPGHFLHDGRARNFTEAILWHAGEALAARERFVALPAESRQALLAFLKSI</sequence>
<keyword evidence="2 4" id="KW-0479">Metal-binding</keyword>
<dbReference type="EMBL" id="CP001157">
    <property type="protein sequence ID" value="ACO81289.1"/>
    <property type="molecule type" value="Genomic_DNA"/>
</dbReference>
<keyword evidence="5" id="KW-0732">Signal</keyword>
<dbReference type="GO" id="GO:0009055">
    <property type="term" value="F:electron transfer activity"/>
    <property type="evidence" value="ECO:0007669"/>
    <property type="project" value="InterPro"/>
</dbReference>
<dbReference type="Gene3D" id="1.10.760.10">
    <property type="entry name" value="Cytochrome c-like domain"/>
    <property type="match status" value="1"/>
</dbReference>
<evidence type="ECO:0000256" key="5">
    <source>
        <dbReference type="SAM" id="SignalP"/>
    </source>
</evidence>
<dbReference type="Proteomes" id="UP000002424">
    <property type="component" value="Chromosome"/>
</dbReference>
<keyword evidence="8" id="KW-1185">Reference proteome</keyword>
<accession>C1DND1</accession>
<dbReference type="STRING" id="322710.Avin_52140"/>
<keyword evidence="1 4" id="KW-0349">Heme</keyword>
<dbReference type="HOGENOM" id="CLU_033900_1_0_6"/>
<feature type="domain" description="Cytochrome c" evidence="6">
    <location>
        <begin position="53"/>
        <end position="310"/>
    </location>
</feature>
<evidence type="ECO:0000256" key="4">
    <source>
        <dbReference type="PROSITE-ProRule" id="PRU00433"/>
    </source>
</evidence>
<feature type="chain" id="PRO_5002908511" evidence="5">
    <location>
        <begin position="27"/>
        <end position="452"/>
    </location>
</feature>
<evidence type="ECO:0000259" key="6">
    <source>
        <dbReference type="PROSITE" id="PS51007"/>
    </source>
</evidence>
<dbReference type="InterPro" id="IPR036909">
    <property type="entry name" value="Cyt_c-like_dom_sf"/>
</dbReference>
<dbReference type="GeneID" id="88188027"/>
<dbReference type="InterPro" id="IPR010538">
    <property type="entry name" value="DHOR"/>
</dbReference>
<dbReference type="AlphaFoldDB" id="C1DND1"/>
<dbReference type="PANTHER" id="PTHR30600">
    <property type="entry name" value="CYTOCHROME C PEROXIDASE-RELATED"/>
    <property type="match status" value="1"/>
</dbReference>
<feature type="domain" description="Cytochrome c" evidence="6">
    <location>
        <begin position="320"/>
        <end position="452"/>
    </location>
</feature>
<evidence type="ECO:0000313" key="8">
    <source>
        <dbReference type="Proteomes" id="UP000002424"/>
    </source>
</evidence>
<dbReference type="GO" id="GO:0004130">
    <property type="term" value="F:cytochrome-c peroxidase activity"/>
    <property type="evidence" value="ECO:0007669"/>
    <property type="project" value="TreeGrafter"/>
</dbReference>
<reference evidence="7 8" key="1">
    <citation type="journal article" date="2009" name="J. Bacteriol.">
        <title>Genome sequence of Azotobacter vinelandii, an obligate aerobe specialized to support diverse anaerobic metabolic processes.</title>
        <authorList>
            <person name="Setubal J.C."/>
            <person name="dos Santos P."/>
            <person name="Goldman B.S."/>
            <person name="Ertesvag H."/>
            <person name="Espin G."/>
            <person name="Rubio L.M."/>
            <person name="Valla S."/>
            <person name="Almeida N.F."/>
            <person name="Balasubramanian D."/>
            <person name="Cromes L."/>
            <person name="Curatti L."/>
            <person name="Du Z."/>
            <person name="Godsy E."/>
            <person name="Goodner B."/>
            <person name="Hellner-Burris K."/>
            <person name="Hernandez J.A."/>
            <person name="Houmiel K."/>
            <person name="Imperial J."/>
            <person name="Kennedy C."/>
            <person name="Larson T.J."/>
            <person name="Latreille P."/>
            <person name="Ligon L.S."/>
            <person name="Lu J."/>
            <person name="Maerk M."/>
            <person name="Miller N.M."/>
            <person name="Norton S."/>
            <person name="O'Carroll I.P."/>
            <person name="Paulsen I."/>
            <person name="Raulfs E.C."/>
            <person name="Roemer R."/>
            <person name="Rosser J."/>
            <person name="Segura D."/>
            <person name="Slater S."/>
            <person name="Stricklin S.L."/>
            <person name="Studholme D.J."/>
            <person name="Sun J."/>
            <person name="Viana C.J."/>
            <person name="Wallin E."/>
            <person name="Wang B."/>
            <person name="Wheeler C."/>
            <person name="Zhu H."/>
            <person name="Dean D.R."/>
            <person name="Dixon R."/>
            <person name="Wood D."/>
        </authorList>
    </citation>
    <scope>NUCLEOTIDE SEQUENCE [LARGE SCALE GENOMIC DNA]</scope>
    <source>
        <strain evidence="8">DJ / ATCC BAA-1303</strain>
    </source>
</reference>
<dbReference type="GO" id="GO:0046872">
    <property type="term" value="F:metal ion binding"/>
    <property type="evidence" value="ECO:0007669"/>
    <property type="project" value="UniProtKB-KW"/>
</dbReference>
<dbReference type="Pfam" id="PF06537">
    <property type="entry name" value="DHOR"/>
    <property type="match status" value="1"/>
</dbReference>
<protein>
    <submittedName>
        <fullName evidence="7">Thiol oxidoreductase</fullName>
    </submittedName>
</protein>
<evidence type="ECO:0000256" key="2">
    <source>
        <dbReference type="ARBA" id="ARBA00022723"/>
    </source>
</evidence>
<dbReference type="PIRSF" id="PIRSF028099">
    <property type="entry name" value="DUF1111"/>
    <property type="match status" value="1"/>
</dbReference>
<dbReference type="PROSITE" id="PS51007">
    <property type="entry name" value="CYTC"/>
    <property type="match status" value="2"/>
</dbReference>
<dbReference type="OrthoDB" id="9805202at2"/>
<organism evidence="7 8">
    <name type="scientific">Azotobacter vinelandii (strain DJ / ATCC BAA-1303)</name>
    <dbReference type="NCBI Taxonomy" id="322710"/>
    <lineage>
        <taxon>Bacteria</taxon>
        <taxon>Pseudomonadati</taxon>
        <taxon>Pseudomonadota</taxon>
        <taxon>Gammaproteobacteria</taxon>
        <taxon>Pseudomonadales</taxon>
        <taxon>Pseudomonadaceae</taxon>
        <taxon>Azotobacter</taxon>
    </lineage>
</organism>
<evidence type="ECO:0000256" key="3">
    <source>
        <dbReference type="ARBA" id="ARBA00023004"/>
    </source>
</evidence>
<keyword evidence="3 4" id="KW-0408">Iron</keyword>
<dbReference type="eggNOG" id="COG3488">
    <property type="taxonomic scope" value="Bacteria"/>
</dbReference>
<dbReference type="InterPro" id="IPR009056">
    <property type="entry name" value="Cyt_c-like_dom"/>
</dbReference>
<dbReference type="KEGG" id="avn:Avin_52140"/>
<dbReference type="InterPro" id="IPR051395">
    <property type="entry name" value="Cytochrome_c_Peroxidase/MauG"/>
</dbReference>
<dbReference type="EnsemblBacteria" id="ACO81289">
    <property type="protein sequence ID" value="ACO81289"/>
    <property type="gene ID" value="Avin_52140"/>
</dbReference>
<dbReference type="PANTHER" id="PTHR30600:SF4">
    <property type="entry name" value="CYTOCHROME C DOMAIN-CONTAINING PROTEIN"/>
    <property type="match status" value="1"/>
</dbReference>
<name>C1DND1_AZOVD</name>
<dbReference type="RefSeq" id="WP_012703642.1">
    <property type="nucleotide sequence ID" value="NC_012560.1"/>
</dbReference>
<evidence type="ECO:0000256" key="1">
    <source>
        <dbReference type="ARBA" id="ARBA00022617"/>
    </source>
</evidence>
<gene>
    <name evidence="7" type="ordered locus">Avin_52140</name>
</gene>